<feature type="region of interest" description="Disordered" evidence="3">
    <location>
        <begin position="339"/>
        <end position="366"/>
    </location>
</feature>
<name>A0AAE3FU69_9EURY</name>
<dbReference type="Proteomes" id="UP001202674">
    <property type="component" value="Unassembled WGS sequence"/>
</dbReference>
<reference evidence="5 6" key="1">
    <citation type="journal article" date="2022" name="Syst. Appl. Microbiol.">
        <title>Natronocalculus amylovorans gen. nov., sp. nov., and Natranaeroarchaeum aerophilus sp. nov., dominant culturable amylolytic natronoarchaea from hypersaline soda lakes in southwestern Siberia.</title>
        <authorList>
            <person name="Sorokin D.Y."/>
            <person name="Elcheninov A.G."/>
            <person name="Khizhniak T.V."/>
            <person name="Koenen M."/>
            <person name="Bale N.J."/>
            <person name="Damste J.S.S."/>
            <person name="Kublanov I.V."/>
        </authorList>
    </citation>
    <scope>NUCLEOTIDE SEQUENCE [LARGE SCALE GENOMIC DNA]</scope>
    <source>
        <strain evidence="5 6">AArc-St1-1</strain>
    </source>
</reference>
<dbReference type="InterPro" id="IPR013762">
    <property type="entry name" value="Integrase-like_cat_sf"/>
</dbReference>
<evidence type="ECO:0000259" key="4">
    <source>
        <dbReference type="PROSITE" id="PS51898"/>
    </source>
</evidence>
<dbReference type="GO" id="GO:0015074">
    <property type="term" value="P:DNA integration"/>
    <property type="evidence" value="ECO:0007669"/>
    <property type="project" value="InterPro"/>
</dbReference>
<dbReference type="EMBL" id="JAKRVY010000020">
    <property type="protein sequence ID" value="MCL9815281.1"/>
    <property type="molecule type" value="Genomic_DNA"/>
</dbReference>
<dbReference type="RefSeq" id="WP_250598799.1">
    <property type="nucleotide sequence ID" value="NZ_JAKRVY010000020.1"/>
</dbReference>
<dbReference type="PROSITE" id="PS51898">
    <property type="entry name" value="TYR_RECOMBINASE"/>
    <property type="match status" value="1"/>
</dbReference>
<dbReference type="InterPro" id="IPR010998">
    <property type="entry name" value="Integrase_recombinase_N"/>
</dbReference>
<organism evidence="5 6">
    <name type="scientific">Natranaeroarchaeum aerophilus</name>
    <dbReference type="NCBI Taxonomy" id="2917711"/>
    <lineage>
        <taxon>Archaea</taxon>
        <taxon>Methanobacteriati</taxon>
        <taxon>Methanobacteriota</taxon>
        <taxon>Stenosarchaea group</taxon>
        <taxon>Halobacteria</taxon>
        <taxon>Halobacteriales</taxon>
        <taxon>Natronoarchaeaceae</taxon>
        <taxon>Natranaeroarchaeum</taxon>
    </lineage>
</organism>
<keyword evidence="1" id="KW-0238">DNA-binding</keyword>
<dbReference type="Gene3D" id="1.10.443.10">
    <property type="entry name" value="Intergrase catalytic core"/>
    <property type="match status" value="1"/>
</dbReference>
<dbReference type="InterPro" id="IPR011010">
    <property type="entry name" value="DNA_brk_join_enz"/>
</dbReference>
<dbReference type="Gene3D" id="1.10.150.130">
    <property type="match status" value="1"/>
</dbReference>
<dbReference type="GO" id="GO:0003677">
    <property type="term" value="F:DNA binding"/>
    <property type="evidence" value="ECO:0007669"/>
    <property type="project" value="UniProtKB-KW"/>
</dbReference>
<feature type="domain" description="Tyr recombinase" evidence="4">
    <location>
        <begin position="135"/>
        <end position="351"/>
    </location>
</feature>
<sequence length="366" mass="41895">MIRRQHRKNTPHEYTEVPRSGNLDPIVPDKALDMYMRHSCGELAKATQVSQLSRLSFFREFCDKHGIENMNNLTGRDLHDYRIWRREDGDLNKVSEKTQMDTLRVFIRFCEKIDAVRPGLSEKVQSPSLNDDENVRESMVSHDQAISIVEYLEKYQYGSLDHVVWELLASTGVRTGTLHALDVGDYRPEAEHAHLKICHRPGETPIKNGTSGERRIYLPSTSEVIDDYLEDQRPDVQDEYGRDPLLATSHGRISKSTIRKYAYKWTRPCALSGECPHGKTIPECEAAARANKASMCPSSKSPHPVRRGYLTFELESGVSEAILGERVDVNRFTLRKHYDNRSERGKMAQRKELFKDAHRKGSGDPV</sequence>
<comment type="caution">
    <text evidence="5">The sequence shown here is derived from an EMBL/GenBank/DDBJ whole genome shotgun (WGS) entry which is preliminary data.</text>
</comment>
<proteinExistence type="predicted"/>
<accession>A0AAE3FU69</accession>
<evidence type="ECO:0000313" key="5">
    <source>
        <dbReference type="EMBL" id="MCL9815281.1"/>
    </source>
</evidence>
<dbReference type="GO" id="GO:0006310">
    <property type="term" value="P:DNA recombination"/>
    <property type="evidence" value="ECO:0007669"/>
    <property type="project" value="UniProtKB-KW"/>
</dbReference>
<protein>
    <submittedName>
        <fullName evidence="5">Site-specific integrase</fullName>
    </submittedName>
</protein>
<feature type="region of interest" description="Disordered" evidence="3">
    <location>
        <begin position="1"/>
        <end position="22"/>
    </location>
</feature>
<dbReference type="InterPro" id="IPR002104">
    <property type="entry name" value="Integrase_catalytic"/>
</dbReference>
<dbReference type="SUPFAM" id="SSF56349">
    <property type="entry name" value="DNA breaking-rejoining enzymes"/>
    <property type="match status" value="1"/>
</dbReference>
<evidence type="ECO:0000313" key="6">
    <source>
        <dbReference type="Proteomes" id="UP001202674"/>
    </source>
</evidence>
<evidence type="ECO:0000256" key="3">
    <source>
        <dbReference type="SAM" id="MobiDB-lite"/>
    </source>
</evidence>
<evidence type="ECO:0000256" key="1">
    <source>
        <dbReference type="ARBA" id="ARBA00023125"/>
    </source>
</evidence>
<keyword evidence="6" id="KW-1185">Reference proteome</keyword>
<gene>
    <name evidence="5" type="ORF">AArcSt11_16650</name>
</gene>
<dbReference type="AlphaFoldDB" id="A0AAE3FU69"/>
<evidence type="ECO:0000256" key="2">
    <source>
        <dbReference type="ARBA" id="ARBA00023172"/>
    </source>
</evidence>
<keyword evidence="2" id="KW-0233">DNA recombination</keyword>